<dbReference type="EMBL" id="JAAPAO010002420">
    <property type="protein sequence ID" value="KAF4647720.1"/>
    <property type="molecule type" value="Genomic_DNA"/>
</dbReference>
<organism evidence="2 3">
    <name type="scientific">Perkinsus chesapeaki</name>
    <name type="common">Clam parasite</name>
    <name type="synonym">Perkinsus andrewsi</name>
    <dbReference type="NCBI Taxonomy" id="330153"/>
    <lineage>
        <taxon>Eukaryota</taxon>
        <taxon>Sar</taxon>
        <taxon>Alveolata</taxon>
        <taxon>Perkinsozoa</taxon>
        <taxon>Perkinsea</taxon>
        <taxon>Perkinsida</taxon>
        <taxon>Perkinsidae</taxon>
        <taxon>Perkinsus</taxon>
    </lineage>
</organism>
<name>A0A7J6KL39_PERCH</name>
<feature type="non-terminal residue" evidence="2">
    <location>
        <position position="164"/>
    </location>
</feature>
<accession>A0A7J6KL39</accession>
<keyword evidence="3" id="KW-1185">Reference proteome</keyword>
<sequence>FGLTTSSIMWLICCTISLILAISQQLLAFVVMVVFLPGYAHKGSFGGSVTGQGTTLGVAVTYNDSSPSHFIFKLTQGKDSLQFKVNITSIIPKTHRYHLKWSPRGYENMKKMLRRVNHVNSIAMHVLIMDPDRKYINLYMFVGSRLQPYPPLTLNPASSKRLSI</sequence>
<reference evidence="2 3" key="1">
    <citation type="submission" date="2020-04" db="EMBL/GenBank/DDBJ databases">
        <title>Perkinsus chesapeaki whole genome sequence.</title>
        <authorList>
            <person name="Bogema D.R."/>
        </authorList>
    </citation>
    <scope>NUCLEOTIDE SEQUENCE [LARGE SCALE GENOMIC DNA]</scope>
    <source>
        <strain evidence="2">ATCC PRA-425</strain>
    </source>
</reference>
<gene>
    <name evidence="2" type="ORF">FOL47_004263</name>
</gene>
<protein>
    <submittedName>
        <fullName evidence="2">Uncharacterized protein</fullName>
    </submittedName>
</protein>
<keyword evidence="1" id="KW-0812">Transmembrane</keyword>
<proteinExistence type="predicted"/>
<keyword evidence="1" id="KW-0472">Membrane</keyword>
<evidence type="ECO:0000256" key="1">
    <source>
        <dbReference type="SAM" id="Phobius"/>
    </source>
</evidence>
<dbReference type="Proteomes" id="UP000591131">
    <property type="component" value="Unassembled WGS sequence"/>
</dbReference>
<evidence type="ECO:0000313" key="3">
    <source>
        <dbReference type="Proteomes" id="UP000591131"/>
    </source>
</evidence>
<evidence type="ECO:0000313" key="2">
    <source>
        <dbReference type="EMBL" id="KAF4647720.1"/>
    </source>
</evidence>
<dbReference type="AlphaFoldDB" id="A0A7J6KL39"/>
<keyword evidence="1" id="KW-1133">Transmembrane helix</keyword>
<comment type="caution">
    <text evidence="2">The sequence shown here is derived from an EMBL/GenBank/DDBJ whole genome shotgun (WGS) entry which is preliminary data.</text>
</comment>
<feature type="transmembrane region" description="Helical" evidence="1">
    <location>
        <begin position="6"/>
        <end position="36"/>
    </location>
</feature>
<feature type="non-terminal residue" evidence="2">
    <location>
        <position position="1"/>
    </location>
</feature>